<dbReference type="EMBL" id="BRXU01000001">
    <property type="protein sequence ID" value="GLC48200.1"/>
    <property type="molecule type" value="Genomic_DNA"/>
</dbReference>
<evidence type="ECO:0000313" key="1">
    <source>
        <dbReference type="EMBL" id="GLC48200.1"/>
    </source>
</evidence>
<accession>A0A9W6BAH2</accession>
<keyword evidence="2" id="KW-1185">Reference proteome</keyword>
<dbReference type="AlphaFoldDB" id="A0A9W6BAH2"/>
<reference evidence="1 2" key="1">
    <citation type="journal article" date="2023" name="Commun. Biol.">
        <title>Reorganization of the ancestral sex-determining regions during the evolution of trioecy in Pleodorina starrii.</title>
        <authorList>
            <person name="Takahashi K."/>
            <person name="Suzuki S."/>
            <person name="Kawai-Toyooka H."/>
            <person name="Yamamoto K."/>
            <person name="Hamaji T."/>
            <person name="Ootsuki R."/>
            <person name="Yamaguchi H."/>
            <person name="Kawachi M."/>
            <person name="Higashiyama T."/>
            <person name="Nozaki H."/>
        </authorList>
    </citation>
    <scope>NUCLEOTIDE SEQUENCE [LARGE SCALE GENOMIC DNA]</scope>
    <source>
        <strain evidence="1 2">NIES-4479</strain>
    </source>
</reference>
<dbReference type="Proteomes" id="UP001165080">
    <property type="component" value="Unassembled WGS sequence"/>
</dbReference>
<gene>
    <name evidence="1" type="primary">PLESTBF000036</name>
    <name evidence="1" type="ORF">PLESTB_000070000</name>
</gene>
<protein>
    <submittedName>
        <fullName evidence="1">Uncharacterized protein</fullName>
    </submittedName>
</protein>
<comment type="caution">
    <text evidence="1">The sequence shown here is derived from an EMBL/GenBank/DDBJ whole genome shotgun (WGS) entry which is preliminary data.</text>
</comment>
<sequence length="1013" mass="109513">MSSSSVLPPVNEALSLLDVSFVNNEWHGTPATIRRSIQILVDHISVQNVQLSRVEDILNAFGSPSQQGGTVWNKLAAKADLSRLEKLEAQVDAVLNDCAQLRTQQSAASHAHDDVVSRLELLKDHMTSMEARLGLPYAPDSARGLDQYAVVRRSIPGLGSGSSPGKVANAAAGNFLASVPTGSVLDRILRLERRTDALAELSAKAEDDASVLVAKLREMEPRLEVQMGHLRGDIKQALALAAASTRLEADAESTSRVKEAEKRLLARIQSVESALEGKVSAISSQTGITISSELDKRVNTVYDHIDAQVQRLCGDLDRLSRDKIDLTSLEHYSQRISSLFEGVAQGLADEVATLVTQLRAEVAGVARSTEESRSKDKVLRESLRAEMESIRQVSGQVKEAVGTMQDTLTTSQNSRLLEDTRAIVRQVLLDTEQLQRAVAGLNTAASSTSSALELQSHKLSQLAHKVGGLQHDVSAVKDTVYGGVSCADTQSEQHSSVGTSLLSKLASLERTIADMTASIGSKADDTVTRDMERRVAALARQHDVTAEGLRNLSTTAFKRADEHASAIQRLTLAVSSNLEERPTTTAVKHLVETAALEVRERCDHALAPLWDAVRILQSGLRDAAGELKALSSDIGSLQQAQSDSRSKVTADRASTLAALRKALDDELGSLRTELDSRLDGMASGVRQVVEQLEVHEQLQDRLTRLTAAVEEQLATQVAAWRTGNQQLRTELSSRAEAAAVELVARLDALEVVCSRHSTDLKALADAAASIASETAIREIASTVSRTVVKQELSDYREEEQTNWQAWLEGHSRKHGHLATRGTLEAALDSATRQIKQELDVVTTTRIEELRRAFTSLRGELDGRMRATTSRVEVAELRIQDLEAITVGVVNRKDVEEMVAVSTSQRADRSGLETKVRELAEEVADQASALKIFRAESVLRSEFTAEMARKVDLATYLAQVSARAAAANAGALLGASLSPSSPHRRKSADVGERVSGSVAAIARSGDRFQLGGMF</sequence>
<name>A0A9W6BAH2_9CHLO</name>
<organism evidence="1 2">
    <name type="scientific">Pleodorina starrii</name>
    <dbReference type="NCBI Taxonomy" id="330485"/>
    <lineage>
        <taxon>Eukaryota</taxon>
        <taxon>Viridiplantae</taxon>
        <taxon>Chlorophyta</taxon>
        <taxon>core chlorophytes</taxon>
        <taxon>Chlorophyceae</taxon>
        <taxon>CS clade</taxon>
        <taxon>Chlamydomonadales</taxon>
        <taxon>Volvocaceae</taxon>
        <taxon>Pleodorina</taxon>
    </lineage>
</organism>
<proteinExistence type="predicted"/>
<evidence type="ECO:0000313" key="2">
    <source>
        <dbReference type="Proteomes" id="UP001165080"/>
    </source>
</evidence>